<evidence type="ECO:0000256" key="6">
    <source>
        <dbReference type="ARBA" id="ARBA00022884"/>
    </source>
</evidence>
<evidence type="ECO:0000256" key="2">
    <source>
        <dbReference type="ARBA" id="ARBA00017706"/>
    </source>
</evidence>
<evidence type="ECO:0000256" key="4">
    <source>
        <dbReference type="ARBA" id="ARBA00022801"/>
    </source>
</evidence>
<dbReference type="EMBL" id="MN577574">
    <property type="protein sequence ID" value="QGT51360.1"/>
    <property type="molecule type" value="Genomic_DNA"/>
</dbReference>
<keyword evidence="4" id="KW-0378">Hydrolase</keyword>
<dbReference type="InterPro" id="IPR036389">
    <property type="entry name" value="RNase_III_sf"/>
</dbReference>
<name>A0A650ENM0_9SPIO</name>
<accession>A0A650ENM0</accession>
<dbReference type="GO" id="GO:0004525">
    <property type="term" value="F:ribonuclease III activity"/>
    <property type="evidence" value="ECO:0007669"/>
    <property type="project" value="InterPro"/>
</dbReference>
<dbReference type="Pfam" id="PF00035">
    <property type="entry name" value="dsrm"/>
    <property type="match status" value="1"/>
</dbReference>
<keyword evidence="5" id="KW-0460">Magnesium</keyword>
<feature type="domain" description="RNase III" evidence="11">
    <location>
        <begin position="8"/>
        <end position="151"/>
    </location>
</feature>
<dbReference type="InterPro" id="IPR000999">
    <property type="entry name" value="RNase_III_dom"/>
</dbReference>
<dbReference type="CDD" id="cd00593">
    <property type="entry name" value="RIBOc"/>
    <property type="match status" value="1"/>
</dbReference>
<gene>
    <name evidence="12" type="ORF">Unknown280_0520</name>
</gene>
<evidence type="ECO:0000259" key="10">
    <source>
        <dbReference type="PROSITE" id="PS50137"/>
    </source>
</evidence>
<dbReference type="Gene3D" id="3.30.160.20">
    <property type="match status" value="1"/>
</dbReference>
<evidence type="ECO:0000256" key="9">
    <source>
        <dbReference type="PROSITE-ProRule" id="PRU00266"/>
    </source>
</evidence>
<dbReference type="Gene3D" id="1.10.1520.10">
    <property type="entry name" value="Ribonuclease III domain"/>
    <property type="match status" value="1"/>
</dbReference>
<dbReference type="Pfam" id="PF14622">
    <property type="entry name" value="Ribonucleas_3_3"/>
    <property type="match status" value="1"/>
</dbReference>
<reference evidence="12" key="1">
    <citation type="journal article" date="2020" name="J. ISSAAS">
        <title>Lactobacilli and other gastrointestinal microbiota of Peromyscus leucopus, reservoir host for agents of Lyme disease and other zoonoses in North America.</title>
        <authorList>
            <person name="Milovic A."/>
            <person name="Bassam K."/>
            <person name="Shao H."/>
            <person name="Chatzistamou I."/>
            <person name="Tufts D.M."/>
            <person name="Diuk-Wasser M."/>
            <person name="Barbour A.G."/>
        </authorList>
    </citation>
    <scope>NUCLEOTIDE SEQUENCE</scope>
    <source>
        <strain evidence="12">LL50</strain>
    </source>
</reference>
<proteinExistence type="inferred from homology"/>
<dbReference type="GO" id="GO:0046872">
    <property type="term" value="F:metal ion binding"/>
    <property type="evidence" value="ECO:0007669"/>
    <property type="project" value="UniProtKB-KW"/>
</dbReference>
<dbReference type="PANTHER" id="PTHR14950">
    <property type="entry name" value="DICER-RELATED"/>
    <property type="match status" value="1"/>
</dbReference>
<evidence type="ECO:0000256" key="8">
    <source>
        <dbReference type="ARBA" id="ARBA00049596"/>
    </source>
</evidence>
<keyword evidence="3" id="KW-0479">Metal-binding</keyword>
<dbReference type="SUPFAM" id="SSF54768">
    <property type="entry name" value="dsRNA-binding domain-like"/>
    <property type="match status" value="1"/>
</dbReference>
<dbReference type="GO" id="GO:0006396">
    <property type="term" value="P:RNA processing"/>
    <property type="evidence" value="ECO:0007669"/>
    <property type="project" value="InterPro"/>
</dbReference>
<sequence length="333" mass="39027">MDNQNFNCEDIQSKIGYSFKNKKLLEQAFTRRSYANEHSECADNEVLEFYGDKVLSIYLARWFEQAFAKEQKQSYYSEQKYYFSQKNEGELTKLFSYYSDTEMLSKCIWNLGLETYLFFGKSDENNKVWDNASVAEDLFEAILGAVAIDSEWDFEKIFPVCTKMLGAGKYAENYIRLLQDYCRDNSYIFSDDSFSTLIYLGGVTYTCTLTLRRSQCPYPPLKFKSTGNTAFEAKMEAAKKACKAFERVYMKDCIGGEINPENPVSQLQELYQHEWIDEPKYIWDEEFDEETNEYFWICKIYLESFDAPFFGRQTTKKEAKKEASIKALKELIG</sequence>
<evidence type="ECO:0000256" key="7">
    <source>
        <dbReference type="ARBA" id="ARBA00032486"/>
    </source>
</evidence>
<dbReference type="SMART" id="SM00535">
    <property type="entry name" value="RIBOc"/>
    <property type="match status" value="1"/>
</dbReference>
<dbReference type="InterPro" id="IPR014720">
    <property type="entry name" value="dsRBD_dom"/>
</dbReference>
<dbReference type="PROSITE" id="PS50142">
    <property type="entry name" value="RNASE_3_2"/>
    <property type="match status" value="1"/>
</dbReference>
<keyword evidence="6 9" id="KW-0694">RNA-binding</keyword>
<comment type="similarity">
    <text evidence="1">Belongs to the ribonuclease III family.</text>
</comment>
<evidence type="ECO:0000256" key="3">
    <source>
        <dbReference type="ARBA" id="ARBA00022723"/>
    </source>
</evidence>
<dbReference type="SUPFAM" id="SSF69065">
    <property type="entry name" value="RNase III domain-like"/>
    <property type="match status" value="1"/>
</dbReference>
<evidence type="ECO:0000259" key="11">
    <source>
        <dbReference type="PROSITE" id="PS50142"/>
    </source>
</evidence>
<dbReference type="PROSITE" id="PS50137">
    <property type="entry name" value="DS_RBD"/>
    <property type="match status" value="1"/>
</dbReference>
<dbReference type="GO" id="GO:0003723">
    <property type="term" value="F:RNA binding"/>
    <property type="evidence" value="ECO:0007669"/>
    <property type="project" value="UniProtKB-UniRule"/>
</dbReference>
<organism evidence="12">
    <name type="scientific">uncultured Spirochaetaceae bacterium</name>
    <dbReference type="NCBI Taxonomy" id="201186"/>
    <lineage>
        <taxon>Bacteria</taxon>
        <taxon>Pseudomonadati</taxon>
        <taxon>Spirochaetota</taxon>
        <taxon>Spirochaetia</taxon>
        <taxon>Spirochaetales</taxon>
        <taxon>Spirochaetaceae</taxon>
        <taxon>environmental samples</taxon>
    </lineage>
</organism>
<dbReference type="PANTHER" id="PTHR14950:SF37">
    <property type="entry name" value="ENDORIBONUCLEASE DICER"/>
    <property type="match status" value="1"/>
</dbReference>
<protein>
    <recommendedName>
        <fullName evidence="2">Ribonuclease 3</fullName>
    </recommendedName>
    <alternativeName>
        <fullName evidence="7">Ribonuclease III</fullName>
    </alternativeName>
</protein>
<comment type="function">
    <text evidence="8">Digests double-stranded RNA. Involved in the processing of primary rRNA transcript to yield the immediate precursors to the large and small rRNAs (23S and 16S). Processes some mRNAs, and tRNAs when they are encoded in the rRNA operon. Processes pre-crRNA and tracrRNA of type II CRISPR loci if present in the organism.</text>
</comment>
<evidence type="ECO:0000256" key="1">
    <source>
        <dbReference type="ARBA" id="ARBA00010183"/>
    </source>
</evidence>
<feature type="domain" description="DRBM" evidence="10">
    <location>
        <begin position="262"/>
        <end position="333"/>
    </location>
</feature>
<dbReference type="AlphaFoldDB" id="A0A650ENM0"/>
<evidence type="ECO:0000313" key="12">
    <source>
        <dbReference type="EMBL" id="QGT51360.1"/>
    </source>
</evidence>
<evidence type="ECO:0000256" key="5">
    <source>
        <dbReference type="ARBA" id="ARBA00022842"/>
    </source>
</evidence>